<dbReference type="InterPro" id="IPR013785">
    <property type="entry name" value="Aldolase_TIM"/>
</dbReference>
<dbReference type="PRINTS" id="PR00146">
    <property type="entry name" value="DHPICSNTHASE"/>
</dbReference>
<evidence type="ECO:0000313" key="9">
    <source>
        <dbReference type="Proteomes" id="UP000031546"/>
    </source>
</evidence>
<organism evidence="7 9">
    <name type="scientific">Salinicoccus roseus</name>
    <dbReference type="NCBI Taxonomy" id="45670"/>
    <lineage>
        <taxon>Bacteria</taxon>
        <taxon>Bacillati</taxon>
        <taxon>Bacillota</taxon>
        <taxon>Bacilli</taxon>
        <taxon>Bacillales</taxon>
        <taxon>Staphylococcaceae</taxon>
        <taxon>Salinicoccus</taxon>
    </lineage>
</organism>
<evidence type="ECO:0000313" key="8">
    <source>
        <dbReference type="EMBL" id="MDB0579246.1"/>
    </source>
</evidence>
<evidence type="ECO:0000313" key="7">
    <source>
        <dbReference type="EMBL" id="KIH69793.1"/>
    </source>
</evidence>
<evidence type="ECO:0000256" key="6">
    <source>
        <dbReference type="PIRSR" id="PIRSR001365-2"/>
    </source>
</evidence>
<evidence type="ECO:0000256" key="4">
    <source>
        <dbReference type="PIRNR" id="PIRNR001365"/>
    </source>
</evidence>
<evidence type="ECO:0000256" key="3">
    <source>
        <dbReference type="ARBA" id="ARBA00023270"/>
    </source>
</evidence>
<protein>
    <submittedName>
        <fullName evidence="8">Dihydrodipicolinate synthase family protein</fullName>
    </submittedName>
    <submittedName>
        <fullName evidence="7">Dihydrodipicolinate synthetase</fullName>
    </submittedName>
</protein>
<name>A0A0C2DIJ1_9STAP</name>
<proteinExistence type="inferred from homology"/>
<dbReference type="GeneID" id="77846251"/>
<dbReference type="SUPFAM" id="SSF51569">
    <property type="entry name" value="Aldolase"/>
    <property type="match status" value="1"/>
</dbReference>
<dbReference type="EMBL" id="JXII01000010">
    <property type="protein sequence ID" value="KIH69793.1"/>
    <property type="molecule type" value="Genomic_DNA"/>
</dbReference>
<dbReference type="AlphaFoldDB" id="A0A0C2DIJ1"/>
<dbReference type="InterPro" id="IPR020625">
    <property type="entry name" value="Schiff_base-form_aldolases_AS"/>
</dbReference>
<dbReference type="PROSITE" id="PS00666">
    <property type="entry name" value="DHDPS_2"/>
    <property type="match status" value="1"/>
</dbReference>
<dbReference type="GO" id="GO:0044281">
    <property type="term" value="P:small molecule metabolic process"/>
    <property type="evidence" value="ECO:0007669"/>
    <property type="project" value="UniProtKB-ARBA"/>
</dbReference>
<dbReference type="PANTHER" id="PTHR12128">
    <property type="entry name" value="DIHYDRODIPICOLINATE SYNTHASE"/>
    <property type="match status" value="1"/>
</dbReference>
<keyword evidence="10" id="KW-1185">Reference proteome</keyword>
<comment type="caution">
    <text evidence="7">The sequence shown here is derived from an EMBL/GenBank/DDBJ whole genome shotgun (WGS) entry which is preliminary data.</text>
</comment>
<dbReference type="Pfam" id="PF00701">
    <property type="entry name" value="DHDPS"/>
    <property type="match status" value="1"/>
</dbReference>
<dbReference type="STRING" id="45670.SN16_11935"/>
<dbReference type="PANTHER" id="PTHR12128:SF66">
    <property type="entry name" value="4-HYDROXY-2-OXOGLUTARATE ALDOLASE, MITOCHONDRIAL"/>
    <property type="match status" value="1"/>
</dbReference>
<feature type="binding site" evidence="6">
    <location>
        <position position="46"/>
    </location>
    <ligand>
        <name>pyruvate</name>
        <dbReference type="ChEBI" id="CHEBI:15361"/>
    </ligand>
</feature>
<dbReference type="RefSeq" id="WP_040106858.1">
    <property type="nucleotide sequence ID" value="NZ_JABEVU030000001.1"/>
</dbReference>
<dbReference type="Proteomes" id="UP000031546">
    <property type="component" value="Unassembled WGS sequence"/>
</dbReference>
<reference evidence="8" key="2">
    <citation type="submission" date="2020-04" db="EMBL/GenBank/DDBJ databases">
        <authorList>
            <person name="Tanveer F."/>
            <person name="Xie Y."/>
            <person name="Shinwari Z.K."/>
        </authorList>
    </citation>
    <scope>NUCLEOTIDE SEQUENCE</scope>
    <source>
        <strain evidence="8">MOSEL-ME25</strain>
    </source>
</reference>
<feature type="active site" description="Proton donor/acceptor" evidence="5">
    <location>
        <position position="136"/>
    </location>
</feature>
<comment type="similarity">
    <text evidence="1 4">Belongs to the DapA family.</text>
</comment>
<keyword evidence="2 4" id="KW-0456">Lyase</keyword>
<dbReference type="CDD" id="cd00408">
    <property type="entry name" value="DHDPS-like"/>
    <property type="match status" value="1"/>
</dbReference>
<dbReference type="Gene3D" id="3.20.20.70">
    <property type="entry name" value="Aldolase class I"/>
    <property type="match status" value="1"/>
</dbReference>
<keyword evidence="3" id="KW-0704">Schiff base</keyword>
<accession>A0A0C2DIJ1</accession>
<reference evidence="8" key="3">
    <citation type="submission" date="2022-12" db="EMBL/GenBank/DDBJ databases">
        <title>Genome analysis and biological profiling of marine Salinicoccus roseus MOSEL-ME25.</title>
        <authorList>
            <person name="Mirza F.T."/>
            <person name="Xie Y."/>
            <person name="Shinwari Z.K."/>
        </authorList>
    </citation>
    <scope>NUCLEOTIDE SEQUENCE</scope>
    <source>
        <strain evidence="8">MOSEL-ME25</strain>
    </source>
</reference>
<evidence type="ECO:0000256" key="2">
    <source>
        <dbReference type="ARBA" id="ARBA00023239"/>
    </source>
</evidence>
<sequence>MLKEHFHVAVPTAFFEDESLDIKGAMAHIRNLKEQGVKSVLVSGTTGEQHSLNLQEKLEMVEALESEGTLVDDMEIIFGVASIRQKEAEQLAKAVGETKIAGVMLGYPPYIRPSQAEALTYSKRIIELAVKPVILYNNPDRTGFDLSAESIIELAQLDAVIGIKDAGDRKKIEQIQEDVHGAKLYFYAGGEEDLREKTAYGYDCLSSIAGNVAPMEIREWFERLRTGEGTGAGEADQVKEIMAQVYTGNAVVNLKRLLNQAGGSMGRCRAPIGNAEE</sequence>
<dbReference type="Proteomes" id="UP000527860">
    <property type="component" value="Unassembled WGS sequence"/>
</dbReference>
<evidence type="ECO:0000256" key="5">
    <source>
        <dbReference type="PIRSR" id="PIRSR001365-1"/>
    </source>
</evidence>
<gene>
    <name evidence="8" type="ORF">F7P68_0001665</name>
    <name evidence="7" type="ORF">SN16_11935</name>
</gene>
<dbReference type="InterPro" id="IPR002220">
    <property type="entry name" value="DapA-like"/>
</dbReference>
<dbReference type="SMART" id="SM01130">
    <property type="entry name" value="DHDPS"/>
    <property type="match status" value="1"/>
</dbReference>
<dbReference type="OrthoDB" id="9771791at2"/>
<evidence type="ECO:0000256" key="1">
    <source>
        <dbReference type="ARBA" id="ARBA00007592"/>
    </source>
</evidence>
<evidence type="ECO:0000313" key="10">
    <source>
        <dbReference type="Proteomes" id="UP000527860"/>
    </source>
</evidence>
<dbReference type="PIRSF" id="PIRSF001365">
    <property type="entry name" value="DHDPS"/>
    <property type="match status" value="1"/>
</dbReference>
<dbReference type="EMBL" id="JABEVU030000001">
    <property type="protein sequence ID" value="MDB0579246.1"/>
    <property type="molecule type" value="Genomic_DNA"/>
</dbReference>
<reference evidence="7 9" key="1">
    <citation type="submission" date="2015-01" db="EMBL/GenBank/DDBJ databases">
        <title>Genome sequences of high lactate-tolerant strain Salinicoccus roseus W12 with industrial interest.</title>
        <authorList>
            <person name="Wang H."/>
            <person name="Yu B."/>
        </authorList>
    </citation>
    <scope>NUCLEOTIDE SEQUENCE [LARGE SCALE GENOMIC DNA]</scope>
    <source>
        <strain evidence="7 9">W12</strain>
    </source>
</reference>
<dbReference type="GO" id="GO:0008840">
    <property type="term" value="F:4-hydroxy-tetrahydrodipicolinate synthase activity"/>
    <property type="evidence" value="ECO:0007669"/>
    <property type="project" value="TreeGrafter"/>
</dbReference>
<feature type="active site" description="Schiff-base intermediate with substrate" evidence="5">
    <location>
        <position position="164"/>
    </location>
</feature>